<dbReference type="EMBL" id="CP015163">
    <property type="protein sequence ID" value="AXB49044.1"/>
    <property type="molecule type" value="Genomic_DNA"/>
</dbReference>
<feature type="signal peptide" evidence="3">
    <location>
        <begin position="1"/>
        <end position="25"/>
    </location>
</feature>
<evidence type="ECO:0000313" key="5">
    <source>
        <dbReference type="Proteomes" id="UP000250434"/>
    </source>
</evidence>
<organism evidence="4 5">
    <name type="scientific">Amycolatopsis albispora</name>
    <dbReference type="NCBI Taxonomy" id="1804986"/>
    <lineage>
        <taxon>Bacteria</taxon>
        <taxon>Bacillati</taxon>
        <taxon>Actinomycetota</taxon>
        <taxon>Actinomycetes</taxon>
        <taxon>Pseudonocardiales</taxon>
        <taxon>Pseudonocardiaceae</taxon>
        <taxon>Amycolatopsis</taxon>
    </lineage>
</organism>
<sequence length="93" mass="9577">MTKLRGLLPAVLLGLLVLLPAPALAAGEPATTVSVVVAQDPTPPPGPVLDPAESERANSEKTKNQLIAGGAAVVLLGIVLWGRRVRAKRRKSG</sequence>
<evidence type="ECO:0008006" key="6">
    <source>
        <dbReference type="Google" id="ProtNLM"/>
    </source>
</evidence>
<evidence type="ECO:0000256" key="1">
    <source>
        <dbReference type="SAM" id="MobiDB-lite"/>
    </source>
</evidence>
<reference evidence="4 5" key="1">
    <citation type="submission" date="2016-04" db="EMBL/GenBank/DDBJ databases">
        <title>Complete genome sequence and analysis of deep-sea sediment isolate, Amycolatopsis sp. WP1.</title>
        <authorList>
            <person name="Wang H."/>
            <person name="Chen S."/>
            <person name="Wu Q."/>
        </authorList>
    </citation>
    <scope>NUCLEOTIDE SEQUENCE [LARGE SCALE GENOMIC DNA]</scope>
    <source>
        <strain evidence="4 5">WP1</strain>
    </source>
</reference>
<dbReference type="KEGG" id="aab:A4R43_34980"/>
<feature type="transmembrane region" description="Helical" evidence="2">
    <location>
        <begin position="65"/>
        <end position="82"/>
    </location>
</feature>
<keyword evidence="5" id="KW-1185">Reference proteome</keyword>
<keyword evidence="2" id="KW-1133">Transmembrane helix</keyword>
<evidence type="ECO:0000313" key="4">
    <source>
        <dbReference type="EMBL" id="AXB49044.1"/>
    </source>
</evidence>
<evidence type="ECO:0000256" key="2">
    <source>
        <dbReference type="SAM" id="Phobius"/>
    </source>
</evidence>
<dbReference type="AlphaFoldDB" id="A0A344LLX0"/>
<proteinExistence type="predicted"/>
<feature type="chain" id="PRO_5016674352" description="Gram-positive cocci surface proteins LPxTG domain-containing protein" evidence="3">
    <location>
        <begin position="26"/>
        <end position="93"/>
    </location>
</feature>
<keyword evidence="2" id="KW-0812">Transmembrane</keyword>
<dbReference type="Proteomes" id="UP000250434">
    <property type="component" value="Chromosome"/>
</dbReference>
<feature type="region of interest" description="Disordered" evidence="1">
    <location>
        <begin position="37"/>
        <end position="62"/>
    </location>
</feature>
<dbReference type="OrthoDB" id="3638602at2"/>
<keyword evidence="3" id="KW-0732">Signal</keyword>
<protein>
    <recommendedName>
        <fullName evidence="6">Gram-positive cocci surface proteins LPxTG domain-containing protein</fullName>
    </recommendedName>
</protein>
<keyword evidence="2" id="KW-0472">Membrane</keyword>
<name>A0A344LLX0_9PSEU</name>
<gene>
    <name evidence="4" type="ORF">A4R43_34980</name>
</gene>
<accession>A0A344LLX0</accession>
<evidence type="ECO:0000256" key="3">
    <source>
        <dbReference type="SAM" id="SignalP"/>
    </source>
</evidence>
<feature type="compositionally biased region" description="Basic and acidic residues" evidence="1">
    <location>
        <begin position="53"/>
        <end position="62"/>
    </location>
</feature>